<accession>A0A1W0W554</accession>
<reference evidence="2 3" key="1">
    <citation type="journal article" date="2009" name="Nature">
        <title>The Sorghum bicolor genome and the diversification of grasses.</title>
        <authorList>
            <person name="Paterson A.H."/>
            <person name="Bowers J.E."/>
            <person name="Bruggmann R."/>
            <person name="Dubchak I."/>
            <person name="Grimwood J."/>
            <person name="Gundlach H."/>
            <person name="Haberer G."/>
            <person name="Hellsten U."/>
            <person name="Mitros T."/>
            <person name="Poliakov A."/>
            <person name="Schmutz J."/>
            <person name="Spannagl M."/>
            <person name="Tang H."/>
            <person name="Wang X."/>
            <person name="Wicker T."/>
            <person name="Bharti A.K."/>
            <person name="Chapman J."/>
            <person name="Feltus F.A."/>
            <person name="Gowik U."/>
            <person name="Grigoriev I.V."/>
            <person name="Lyons E."/>
            <person name="Maher C.A."/>
            <person name="Martis M."/>
            <person name="Narechania A."/>
            <person name="Otillar R.P."/>
            <person name="Penning B.W."/>
            <person name="Salamov A.A."/>
            <person name="Wang Y."/>
            <person name="Zhang L."/>
            <person name="Carpita N.C."/>
            <person name="Freeling M."/>
            <person name="Gingle A.R."/>
            <person name="Hash C.T."/>
            <person name="Keller B."/>
            <person name="Klein P."/>
            <person name="Kresovich S."/>
            <person name="McCann M.C."/>
            <person name="Ming R."/>
            <person name="Peterson D.G."/>
            <person name="Mehboob-ur-Rahman"/>
            <person name="Ware D."/>
            <person name="Westhoff P."/>
            <person name="Mayer K.F."/>
            <person name="Messing J."/>
            <person name="Rokhsar D.S."/>
        </authorList>
    </citation>
    <scope>NUCLEOTIDE SEQUENCE [LARGE SCALE GENOMIC DNA]</scope>
    <source>
        <strain evidence="3">cv. BTx623</strain>
    </source>
</reference>
<sequence>MSAIAASAPRHGICGLVVHVLLFGAPAKLPLAMWPVGLYKKKKKKICTVGGALDLFRFWFFLGDKKILLDTTGTANVFDSSCHVSVCAHALHRRPRTLFFCLRAFPSPVLTRPSHPALLSSPRTREYRQRDARARTFVGDDKKLVLGFLTGTCVSLDTPYADRV</sequence>
<keyword evidence="1" id="KW-1133">Transmembrane helix</keyword>
<dbReference type="Proteomes" id="UP000000768">
    <property type="component" value="Chromosome 2"/>
</dbReference>
<organism evidence="2 3">
    <name type="scientific">Sorghum bicolor</name>
    <name type="common">Sorghum</name>
    <name type="synonym">Sorghum vulgare</name>
    <dbReference type="NCBI Taxonomy" id="4558"/>
    <lineage>
        <taxon>Eukaryota</taxon>
        <taxon>Viridiplantae</taxon>
        <taxon>Streptophyta</taxon>
        <taxon>Embryophyta</taxon>
        <taxon>Tracheophyta</taxon>
        <taxon>Spermatophyta</taxon>
        <taxon>Magnoliopsida</taxon>
        <taxon>Liliopsida</taxon>
        <taxon>Poales</taxon>
        <taxon>Poaceae</taxon>
        <taxon>PACMAD clade</taxon>
        <taxon>Panicoideae</taxon>
        <taxon>Andropogonodae</taxon>
        <taxon>Andropogoneae</taxon>
        <taxon>Sorghinae</taxon>
        <taxon>Sorghum</taxon>
    </lineage>
</organism>
<dbReference type="EMBL" id="CM000761">
    <property type="protein sequence ID" value="OQU89473.1"/>
    <property type="molecule type" value="Genomic_DNA"/>
</dbReference>
<dbReference type="InParanoid" id="A0A1W0W554"/>
<reference evidence="3" key="2">
    <citation type="journal article" date="2018" name="Plant J.">
        <title>The Sorghum bicolor reference genome: improved assembly, gene annotations, a transcriptome atlas, and signatures of genome organization.</title>
        <authorList>
            <person name="McCormick R.F."/>
            <person name="Truong S.K."/>
            <person name="Sreedasyam A."/>
            <person name="Jenkins J."/>
            <person name="Shu S."/>
            <person name="Sims D."/>
            <person name="Kennedy M."/>
            <person name="Amirebrahimi M."/>
            <person name="Weers B.D."/>
            <person name="McKinley B."/>
            <person name="Mattison A."/>
            <person name="Morishige D.T."/>
            <person name="Grimwood J."/>
            <person name="Schmutz J."/>
            <person name="Mullet J.E."/>
        </authorList>
    </citation>
    <scope>NUCLEOTIDE SEQUENCE [LARGE SCALE GENOMIC DNA]</scope>
    <source>
        <strain evidence="3">cv. BTx623</strain>
    </source>
</reference>
<name>A0A1W0W554_SORBI</name>
<protein>
    <submittedName>
        <fullName evidence="2">Uncharacterized protein</fullName>
    </submittedName>
</protein>
<keyword evidence="3" id="KW-1185">Reference proteome</keyword>
<evidence type="ECO:0000256" key="1">
    <source>
        <dbReference type="SAM" id="Phobius"/>
    </source>
</evidence>
<dbReference type="Gramene" id="OQU89473">
    <property type="protein sequence ID" value="OQU89473"/>
    <property type="gene ID" value="SORBI_3002G197650"/>
</dbReference>
<dbReference type="AlphaFoldDB" id="A0A1W0W554"/>
<feature type="transmembrane region" description="Helical" evidence="1">
    <location>
        <begin position="16"/>
        <end position="36"/>
    </location>
</feature>
<evidence type="ECO:0000313" key="3">
    <source>
        <dbReference type="Proteomes" id="UP000000768"/>
    </source>
</evidence>
<gene>
    <name evidence="2" type="ORF">SORBI_3002G197650</name>
</gene>
<evidence type="ECO:0000313" key="2">
    <source>
        <dbReference type="EMBL" id="OQU89473.1"/>
    </source>
</evidence>
<keyword evidence="1" id="KW-0472">Membrane</keyword>
<proteinExistence type="predicted"/>
<keyword evidence="1" id="KW-0812">Transmembrane</keyword>